<dbReference type="OrthoDB" id="5204833at2759"/>
<evidence type="ECO:0000256" key="1">
    <source>
        <dbReference type="SAM" id="MobiDB-lite"/>
    </source>
</evidence>
<dbReference type="InParanoid" id="A0A7J6ID01"/>
<comment type="caution">
    <text evidence="2">The sequence shown here is derived from an EMBL/GenBank/DDBJ whole genome shotgun (WGS) entry which is preliminary data.</text>
</comment>
<reference evidence="2 3" key="2">
    <citation type="submission" date="2020-04" db="EMBL/GenBank/DDBJ databases">
        <title>Genome sequencing and assembly of multiple isolates from the Colletotrichum gloeosporioides species complex.</title>
        <authorList>
            <person name="Gan P."/>
            <person name="Shirasu K."/>
        </authorList>
    </citation>
    <scope>NUCLEOTIDE SEQUENCE [LARGE SCALE GENOMIC DNA]</scope>
    <source>
        <strain evidence="2 3">Nara gc5</strain>
    </source>
</reference>
<gene>
    <name evidence="2" type="ORF">CGGC5_v017375</name>
</gene>
<dbReference type="AlphaFoldDB" id="A0A7J6ID01"/>
<keyword evidence="3" id="KW-1185">Reference proteome</keyword>
<feature type="compositionally biased region" description="Pro residues" evidence="1">
    <location>
        <begin position="8"/>
        <end position="24"/>
    </location>
</feature>
<dbReference type="Proteomes" id="UP000011096">
    <property type="component" value="Unassembled WGS sequence"/>
</dbReference>
<protein>
    <submittedName>
        <fullName evidence="2">Uncharacterized protein</fullName>
    </submittedName>
</protein>
<accession>A0A7J6ID01</accession>
<sequence length="159" mass="17663">MPSWLLPPFLPKTPDSPPKDPTPPKFEFVSFRGDPCLPEVQHLRGETQRLFGCPNWRISLETVYQLLDDTPTQPKSSLKRSACKANLDDTPGHPKSILKQPSKVYFLVPTTPSQKSSLKRSPSEANLDDKPLLCKSLASDLLSIEHRSLPRTALGPPLA</sequence>
<dbReference type="GeneID" id="43611782"/>
<reference evidence="2 3" key="1">
    <citation type="submission" date="2012-08" db="EMBL/GenBank/DDBJ databases">
        <authorList>
            <person name="Gan P.H.P."/>
            <person name="Ikeda K."/>
            <person name="Irieda H."/>
            <person name="Narusaka M."/>
            <person name="O'Connell R.J."/>
            <person name="Narusaka Y."/>
            <person name="Takano Y."/>
            <person name="Kubo Y."/>
            <person name="Shirasu K."/>
        </authorList>
    </citation>
    <scope>NUCLEOTIDE SEQUENCE [LARGE SCALE GENOMIC DNA]</scope>
    <source>
        <strain evidence="2 3">Nara gc5</strain>
    </source>
</reference>
<feature type="region of interest" description="Disordered" evidence="1">
    <location>
        <begin position="1"/>
        <end position="26"/>
    </location>
</feature>
<feature type="region of interest" description="Disordered" evidence="1">
    <location>
        <begin position="110"/>
        <end position="129"/>
    </location>
</feature>
<dbReference type="EMBL" id="ANPB02000012">
    <property type="protein sequence ID" value="KAF4473627.1"/>
    <property type="molecule type" value="Genomic_DNA"/>
</dbReference>
<dbReference type="RefSeq" id="XP_031875988.1">
    <property type="nucleotide sequence ID" value="XM_032027658.1"/>
</dbReference>
<feature type="compositionally biased region" description="Polar residues" evidence="1">
    <location>
        <begin position="110"/>
        <end position="124"/>
    </location>
</feature>
<evidence type="ECO:0000313" key="2">
    <source>
        <dbReference type="EMBL" id="KAF4473627.1"/>
    </source>
</evidence>
<evidence type="ECO:0000313" key="3">
    <source>
        <dbReference type="Proteomes" id="UP000011096"/>
    </source>
</evidence>
<proteinExistence type="predicted"/>
<name>A0A7J6ID01_COLFN</name>
<organism evidence="2 3">
    <name type="scientific">Colletotrichum fructicola (strain Nara gc5)</name>
    <name type="common">Anthracnose fungus</name>
    <name type="synonym">Colletotrichum gloeosporioides (strain Nara gc5)</name>
    <dbReference type="NCBI Taxonomy" id="1213859"/>
    <lineage>
        <taxon>Eukaryota</taxon>
        <taxon>Fungi</taxon>
        <taxon>Dikarya</taxon>
        <taxon>Ascomycota</taxon>
        <taxon>Pezizomycotina</taxon>
        <taxon>Sordariomycetes</taxon>
        <taxon>Hypocreomycetidae</taxon>
        <taxon>Glomerellales</taxon>
        <taxon>Glomerellaceae</taxon>
        <taxon>Colletotrichum</taxon>
        <taxon>Colletotrichum gloeosporioides species complex</taxon>
    </lineage>
</organism>